<comment type="similarity">
    <text evidence="2">Belongs to the purine-cytosine permease (2.A.39) family.</text>
</comment>
<evidence type="ECO:0000256" key="6">
    <source>
        <dbReference type="SAM" id="Phobius"/>
    </source>
</evidence>
<dbReference type="PANTHER" id="PTHR30618:SF0">
    <property type="entry name" value="PURINE-URACIL PERMEASE NCS1"/>
    <property type="match status" value="1"/>
</dbReference>
<dbReference type="InterPro" id="IPR045225">
    <property type="entry name" value="Uracil/uridine/allantoin_perm"/>
</dbReference>
<dbReference type="CDD" id="cd11482">
    <property type="entry name" value="SLC-NCS1sbd_NRT1-like"/>
    <property type="match status" value="1"/>
</dbReference>
<reference evidence="7" key="1">
    <citation type="journal article" date="2023" name="IMA Fungus">
        <title>Comparative genomic study of the Penicillium genus elucidates a diverse pangenome and 15 lateral gene transfer events.</title>
        <authorList>
            <person name="Petersen C."/>
            <person name="Sorensen T."/>
            <person name="Nielsen M.R."/>
            <person name="Sondergaard T.E."/>
            <person name="Sorensen J.L."/>
            <person name="Fitzpatrick D.A."/>
            <person name="Frisvad J.C."/>
            <person name="Nielsen K.L."/>
        </authorList>
    </citation>
    <scope>NUCLEOTIDE SEQUENCE</scope>
    <source>
        <strain evidence="7">IBT 17514</strain>
    </source>
</reference>
<comment type="caution">
    <text evidence="7">The sequence shown here is derived from an EMBL/GenBank/DDBJ whole genome shotgun (WGS) entry which is preliminary data.</text>
</comment>
<feature type="transmembrane region" description="Helical" evidence="6">
    <location>
        <begin position="320"/>
        <end position="340"/>
    </location>
</feature>
<name>A0AAD6N1U0_9EURO</name>
<feature type="transmembrane region" description="Helical" evidence="6">
    <location>
        <begin position="361"/>
        <end position="379"/>
    </location>
</feature>
<feature type="transmembrane region" description="Helical" evidence="6">
    <location>
        <begin position="385"/>
        <end position="410"/>
    </location>
</feature>
<evidence type="ECO:0000313" key="8">
    <source>
        <dbReference type="Proteomes" id="UP001215712"/>
    </source>
</evidence>
<comment type="subcellular location">
    <subcellularLocation>
        <location evidence="1">Membrane</location>
        <topology evidence="1">Multi-pass membrane protein</topology>
    </subcellularLocation>
</comment>
<keyword evidence="3 6" id="KW-0812">Transmembrane</keyword>
<protein>
    <recommendedName>
        <fullName evidence="9">Allantoin permease</fullName>
    </recommendedName>
</protein>
<evidence type="ECO:0000313" key="7">
    <source>
        <dbReference type="EMBL" id="KAJ5740995.1"/>
    </source>
</evidence>
<dbReference type="InterPro" id="IPR001248">
    <property type="entry name" value="Pur-cyt_permease"/>
</dbReference>
<dbReference type="GO" id="GO:0015205">
    <property type="term" value="F:nucleobase transmembrane transporter activity"/>
    <property type="evidence" value="ECO:0007669"/>
    <property type="project" value="TreeGrafter"/>
</dbReference>
<feature type="transmembrane region" description="Helical" evidence="6">
    <location>
        <begin position="195"/>
        <end position="217"/>
    </location>
</feature>
<gene>
    <name evidence="7" type="ORF">N7493_000867</name>
</gene>
<evidence type="ECO:0000256" key="1">
    <source>
        <dbReference type="ARBA" id="ARBA00004141"/>
    </source>
</evidence>
<dbReference type="FunFam" id="1.10.4160.10:FF:000001">
    <property type="entry name" value="Uracil permease, putative"/>
    <property type="match status" value="1"/>
</dbReference>
<reference evidence="7" key="2">
    <citation type="submission" date="2023-01" db="EMBL/GenBank/DDBJ databases">
        <authorList>
            <person name="Petersen C."/>
        </authorList>
    </citation>
    <scope>NUCLEOTIDE SEQUENCE</scope>
    <source>
        <strain evidence="7">IBT 17514</strain>
    </source>
</reference>
<dbReference type="Proteomes" id="UP001215712">
    <property type="component" value="Unassembled WGS sequence"/>
</dbReference>
<sequence>MPLLSFSLRLPHLYVDHDSGSESSESSRWNNKDLEPVPPNDRKWGLTALICYWISDAFNASSWQFAASMIAIGFTWRECFGVVALAFTLISIPIAMNGAMGGRPFPVLARASFGFRGSYLPILTRAILGLVWFAIQVTNGANAVRVMIGAIWPSFLSMENNIPENQGIASNTMIAFLIFWLAHIPFLYMHPNKALWLFIVKSVIVPVTWVAILIWALASTGGGDIWKQKSTLAGSDYGWAFISCLTSVIGNSSAACVNQADFSRYSRINPKWQILYIPMLPTVFVFIAFIGVATASAGQIKYGVTEWDPTALIALWDSRAARFFGGFSFALATLGVNISANSISAANDLAALAPKYIDIRRGQLIVAVCAWAIIPWKILESATTFLNFMQAYCIFIGPIAAIIVMDFFVVHKGKYSSPDLYNPDGIYKYRYDVNWRSFVAFFVAITPVMPGFINSINSQIDVGLGVYPYKFAWLLGFVGASGVYIALSLIFKAHGTFIDLPVLPQSREVTTDVIIINGQEMVTPDTEANIDKRDVALTAPCEKN</sequence>
<feature type="transmembrane region" description="Helical" evidence="6">
    <location>
        <begin position="168"/>
        <end position="188"/>
    </location>
</feature>
<feature type="transmembrane region" description="Helical" evidence="6">
    <location>
        <begin position="471"/>
        <end position="491"/>
    </location>
</feature>
<evidence type="ECO:0000256" key="3">
    <source>
        <dbReference type="ARBA" id="ARBA00022692"/>
    </source>
</evidence>
<dbReference type="EMBL" id="JAQJAN010000001">
    <property type="protein sequence ID" value="KAJ5740995.1"/>
    <property type="molecule type" value="Genomic_DNA"/>
</dbReference>
<dbReference type="PANTHER" id="PTHR30618">
    <property type="entry name" value="NCS1 FAMILY PURINE/PYRIMIDINE TRANSPORTER"/>
    <property type="match status" value="1"/>
</dbReference>
<evidence type="ECO:0000256" key="5">
    <source>
        <dbReference type="ARBA" id="ARBA00023136"/>
    </source>
</evidence>
<keyword evidence="8" id="KW-1185">Reference proteome</keyword>
<accession>A0AAD6N1U0</accession>
<evidence type="ECO:0000256" key="2">
    <source>
        <dbReference type="ARBA" id="ARBA00008974"/>
    </source>
</evidence>
<keyword evidence="5 6" id="KW-0472">Membrane</keyword>
<feature type="transmembrane region" description="Helical" evidence="6">
    <location>
        <begin position="80"/>
        <end position="101"/>
    </location>
</feature>
<dbReference type="Pfam" id="PF02133">
    <property type="entry name" value="Transp_cyt_pur"/>
    <property type="match status" value="1"/>
</dbReference>
<feature type="transmembrane region" description="Helical" evidence="6">
    <location>
        <begin position="438"/>
        <end position="456"/>
    </location>
</feature>
<evidence type="ECO:0008006" key="9">
    <source>
        <dbReference type="Google" id="ProtNLM"/>
    </source>
</evidence>
<evidence type="ECO:0000256" key="4">
    <source>
        <dbReference type="ARBA" id="ARBA00022989"/>
    </source>
</evidence>
<organism evidence="7 8">
    <name type="scientific">Penicillium malachiteum</name>
    <dbReference type="NCBI Taxonomy" id="1324776"/>
    <lineage>
        <taxon>Eukaryota</taxon>
        <taxon>Fungi</taxon>
        <taxon>Dikarya</taxon>
        <taxon>Ascomycota</taxon>
        <taxon>Pezizomycotina</taxon>
        <taxon>Eurotiomycetes</taxon>
        <taxon>Eurotiomycetidae</taxon>
        <taxon>Eurotiales</taxon>
        <taxon>Aspergillaceae</taxon>
        <taxon>Penicillium</taxon>
    </lineage>
</organism>
<dbReference type="GO" id="GO:0005886">
    <property type="term" value="C:plasma membrane"/>
    <property type="evidence" value="ECO:0007669"/>
    <property type="project" value="TreeGrafter"/>
</dbReference>
<proteinExistence type="inferred from homology"/>
<feature type="transmembrane region" description="Helical" evidence="6">
    <location>
        <begin position="279"/>
        <end position="300"/>
    </location>
</feature>
<dbReference type="AlphaFoldDB" id="A0AAD6N1U0"/>
<feature type="transmembrane region" description="Helical" evidence="6">
    <location>
        <begin position="122"/>
        <end position="148"/>
    </location>
</feature>
<keyword evidence="4 6" id="KW-1133">Transmembrane helix</keyword>
<feature type="transmembrane region" description="Helical" evidence="6">
    <location>
        <begin position="237"/>
        <end position="258"/>
    </location>
</feature>
<dbReference type="Gene3D" id="1.10.4160.10">
    <property type="entry name" value="Hydantoin permease"/>
    <property type="match status" value="1"/>
</dbReference>